<dbReference type="AlphaFoldDB" id="A0ABD3JIP0"/>
<evidence type="ECO:0000313" key="9">
    <source>
        <dbReference type="EMBL" id="KAL3727385.1"/>
    </source>
</evidence>
<evidence type="ECO:0000313" key="10">
    <source>
        <dbReference type="Proteomes" id="UP001634007"/>
    </source>
</evidence>
<name>A0ABD3JIP0_EUCGL</name>
<evidence type="ECO:0000259" key="8">
    <source>
        <dbReference type="PROSITE" id="PS50846"/>
    </source>
</evidence>
<dbReference type="Gene3D" id="3.30.70.100">
    <property type="match status" value="1"/>
</dbReference>
<dbReference type="Pfam" id="PF00403">
    <property type="entry name" value="HMA"/>
    <property type="match status" value="1"/>
</dbReference>
<keyword evidence="2" id="KW-0479">Metal-binding</keyword>
<accession>A0ABD3JIP0</accession>
<keyword evidence="1" id="KW-0488">Methylation</keyword>
<feature type="transmembrane region" description="Helical" evidence="7">
    <location>
        <begin position="35"/>
        <end position="54"/>
    </location>
</feature>
<dbReference type="GO" id="GO:0046872">
    <property type="term" value="F:metal ion binding"/>
    <property type="evidence" value="ECO:0007669"/>
    <property type="project" value="UniProtKB-KW"/>
</dbReference>
<feature type="compositionally biased region" description="Basic and acidic residues" evidence="6">
    <location>
        <begin position="120"/>
        <end position="147"/>
    </location>
</feature>
<keyword evidence="7" id="KW-0472">Membrane</keyword>
<keyword evidence="7" id="KW-1133">Transmembrane helix</keyword>
<keyword evidence="4" id="KW-0636">Prenylation</keyword>
<sequence>MTSPNETSHKKLRFILFFFLFFFPSFILLSELEELFFTPVLVLWVCWCIQTCVLKVNIHCDGCKQDVTKALRKINGVLTVEVEKEQSKVTVLGTADPDLLIRKLREIGKHSELLNAQKSHNGDPDPWIRDIHIDGGDDGNNYKDQKEGGGGGGRRQR</sequence>
<reference evidence="9 10" key="1">
    <citation type="submission" date="2024-11" db="EMBL/GenBank/DDBJ databases">
        <title>Chromosome-level genome assembly of Eucalyptus globulus Labill. provides insights into its genome evolution.</title>
        <authorList>
            <person name="Li X."/>
        </authorList>
    </citation>
    <scope>NUCLEOTIDE SEQUENCE [LARGE SCALE GENOMIC DNA]</scope>
    <source>
        <strain evidence="9">CL2024</strain>
        <tissue evidence="9">Fresh tender leaves</tissue>
    </source>
</reference>
<keyword evidence="3" id="KW-0449">Lipoprotein</keyword>
<dbReference type="Proteomes" id="UP001634007">
    <property type="component" value="Unassembled WGS sequence"/>
</dbReference>
<comment type="caution">
    <text evidence="9">The sequence shown here is derived from an EMBL/GenBank/DDBJ whole genome shotgun (WGS) entry which is preliminary data.</text>
</comment>
<dbReference type="InterPro" id="IPR036163">
    <property type="entry name" value="HMA_dom_sf"/>
</dbReference>
<dbReference type="SUPFAM" id="SSF55008">
    <property type="entry name" value="HMA, heavy metal-associated domain"/>
    <property type="match status" value="1"/>
</dbReference>
<dbReference type="PANTHER" id="PTHR45868">
    <property type="entry name" value="HEAVY METAL-ASSOCIATED ISOPRENYLATED PLANT PROTEIN 33-RELATED"/>
    <property type="match status" value="1"/>
</dbReference>
<gene>
    <name evidence="9" type="ORF">ACJRO7_032159</name>
</gene>
<evidence type="ECO:0000256" key="1">
    <source>
        <dbReference type="ARBA" id="ARBA00022481"/>
    </source>
</evidence>
<keyword evidence="10" id="KW-1185">Reference proteome</keyword>
<proteinExistence type="inferred from homology"/>
<keyword evidence="7" id="KW-0812">Transmembrane</keyword>
<evidence type="ECO:0000256" key="5">
    <source>
        <dbReference type="ARBA" id="ARBA00024045"/>
    </source>
</evidence>
<dbReference type="CDD" id="cd00371">
    <property type="entry name" value="HMA"/>
    <property type="match status" value="1"/>
</dbReference>
<feature type="compositionally biased region" description="Gly residues" evidence="6">
    <location>
        <begin position="148"/>
        <end position="157"/>
    </location>
</feature>
<feature type="transmembrane region" description="Helical" evidence="7">
    <location>
        <begin position="12"/>
        <end position="29"/>
    </location>
</feature>
<protein>
    <recommendedName>
        <fullName evidence="8">HMA domain-containing protein</fullName>
    </recommendedName>
</protein>
<evidence type="ECO:0000256" key="7">
    <source>
        <dbReference type="SAM" id="Phobius"/>
    </source>
</evidence>
<evidence type="ECO:0000256" key="3">
    <source>
        <dbReference type="ARBA" id="ARBA00023288"/>
    </source>
</evidence>
<comment type="similarity">
    <text evidence="5">Belongs to the HIPP family.</text>
</comment>
<evidence type="ECO:0000256" key="4">
    <source>
        <dbReference type="ARBA" id="ARBA00023289"/>
    </source>
</evidence>
<evidence type="ECO:0000256" key="2">
    <source>
        <dbReference type="ARBA" id="ARBA00022723"/>
    </source>
</evidence>
<feature type="domain" description="HMA" evidence="8">
    <location>
        <begin position="49"/>
        <end position="112"/>
    </location>
</feature>
<dbReference type="PROSITE" id="PS50846">
    <property type="entry name" value="HMA_2"/>
    <property type="match status" value="1"/>
</dbReference>
<evidence type="ECO:0000256" key="6">
    <source>
        <dbReference type="SAM" id="MobiDB-lite"/>
    </source>
</evidence>
<organism evidence="9 10">
    <name type="scientific">Eucalyptus globulus</name>
    <name type="common">Tasmanian blue gum</name>
    <dbReference type="NCBI Taxonomy" id="34317"/>
    <lineage>
        <taxon>Eukaryota</taxon>
        <taxon>Viridiplantae</taxon>
        <taxon>Streptophyta</taxon>
        <taxon>Embryophyta</taxon>
        <taxon>Tracheophyta</taxon>
        <taxon>Spermatophyta</taxon>
        <taxon>Magnoliopsida</taxon>
        <taxon>eudicotyledons</taxon>
        <taxon>Gunneridae</taxon>
        <taxon>Pentapetalae</taxon>
        <taxon>rosids</taxon>
        <taxon>malvids</taxon>
        <taxon>Myrtales</taxon>
        <taxon>Myrtaceae</taxon>
        <taxon>Myrtoideae</taxon>
        <taxon>Eucalypteae</taxon>
        <taxon>Eucalyptus</taxon>
    </lineage>
</organism>
<feature type="region of interest" description="Disordered" evidence="6">
    <location>
        <begin position="115"/>
        <end position="157"/>
    </location>
</feature>
<dbReference type="PANTHER" id="PTHR45868:SF89">
    <property type="entry name" value="HMA DOMAIN-CONTAINING PROTEIN"/>
    <property type="match status" value="1"/>
</dbReference>
<dbReference type="InterPro" id="IPR006121">
    <property type="entry name" value="HMA_dom"/>
</dbReference>
<dbReference type="EMBL" id="JBJKBG010000008">
    <property type="protein sequence ID" value="KAL3727385.1"/>
    <property type="molecule type" value="Genomic_DNA"/>
</dbReference>